<dbReference type="OrthoDB" id="3219854at2759"/>
<keyword evidence="2" id="KW-0812">Transmembrane</keyword>
<keyword evidence="2" id="KW-0472">Membrane</keyword>
<feature type="domain" description="DUF6535" evidence="3">
    <location>
        <begin position="60"/>
        <end position="212"/>
    </location>
</feature>
<dbReference type="Proteomes" id="UP000027195">
    <property type="component" value="Unassembled WGS sequence"/>
</dbReference>
<dbReference type="STRING" id="930990.A0A067MMG0"/>
<gene>
    <name evidence="4" type="ORF">BOTBODRAFT_402100</name>
</gene>
<evidence type="ECO:0000256" key="2">
    <source>
        <dbReference type="SAM" id="Phobius"/>
    </source>
</evidence>
<dbReference type="InterPro" id="IPR045338">
    <property type="entry name" value="DUF6535"/>
</dbReference>
<keyword evidence="2" id="KW-1133">Transmembrane helix</keyword>
<proteinExistence type="predicted"/>
<feature type="non-terminal residue" evidence="4">
    <location>
        <position position="212"/>
    </location>
</feature>
<feature type="region of interest" description="Disordered" evidence="1">
    <location>
        <begin position="1"/>
        <end position="31"/>
    </location>
</feature>
<reference evidence="5" key="1">
    <citation type="journal article" date="2014" name="Proc. Natl. Acad. Sci. U.S.A.">
        <title>Extensive sampling of basidiomycete genomes demonstrates inadequacy of the white-rot/brown-rot paradigm for wood decay fungi.</title>
        <authorList>
            <person name="Riley R."/>
            <person name="Salamov A.A."/>
            <person name="Brown D.W."/>
            <person name="Nagy L.G."/>
            <person name="Floudas D."/>
            <person name="Held B.W."/>
            <person name="Levasseur A."/>
            <person name="Lombard V."/>
            <person name="Morin E."/>
            <person name="Otillar R."/>
            <person name="Lindquist E.A."/>
            <person name="Sun H."/>
            <person name="LaButti K.M."/>
            <person name="Schmutz J."/>
            <person name="Jabbour D."/>
            <person name="Luo H."/>
            <person name="Baker S.E."/>
            <person name="Pisabarro A.G."/>
            <person name="Walton J.D."/>
            <person name="Blanchette R.A."/>
            <person name="Henrissat B."/>
            <person name="Martin F."/>
            <person name="Cullen D."/>
            <person name="Hibbett D.S."/>
            <person name="Grigoriev I.V."/>
        </authorList>
    </citation>
    <scope>NUCLEOTIDE SEQUENCE [LARGE SCALE GENOMIC DNA]</scope>
    <source>
        <strain evidence="5">FD-172 SS1</strain>
    </source>
</reference>
<dbReference type="EMBL" id="KL198046">
    <property type="protein sequence ID" value="KDQ13072.1"/>
    <property type="molecule type" value="Genomic_DNA"/>
</dbReference>
<dbReference type="HOGENOM" id="CLU_018688_1_2_1"/>
<organism evidence="4 5">
    <name type="scientific">Botryobasidium botryosum (strain FD-172 SS1)</name>
    <dbReference type="NCBI Taxonomy" id="930990"/>
    <lineage>
        <taxon>Eukaryota</taxon>
        <taxon>Fungi</taxon>
        <taxon>Dikarya</taxon>
        <taxon>Basidiomycota</taxon>
        <taxon>Agaricomycotina</taxon>
        <taxon>Agaricomycetes</taxon>
        <taxon>Cantharellales</taxon>
        <taxon>Botryobasidiaceae</taxon>
        <taxon>Botryobasidium</taxon>
    </lineage>
</organism>
<dbReference type="AlphaFoldDB" id="A0A067MMG0"/>
<keyword evidence="5" id="KW-1185">Reference proteome</keyword>
<evidence type="ECO:0000313" key="4">
    <source>
        <dbReference type="EMBL" id="KDQ13072.1"/>
    </source>
</evidence>
<accession>A0A067MMG0</accession>
<sequence>MTIPWGSFGISRNSRDLEHGTPSLTKDINAEDEVHFERQAEKEFDDDEPLCEDKGDSKFWTETIRLAEERDKEMIKEWNDSMDNLVLFATLFSAIVTAFLVESYQGLSEDSADVTNALLRWQIAASQGIPQSFDPLQPSTFEPSSHIIRVNCLWFASLVISLGVTVVTVLAKQWIDDYDDYQSYPGSPRDRGKIRQSRYTNLRDWRVPAIID</sequence>
<evidence type="ECO:0000259" key="3">
    <source>
        <dbReference type="Pfam" id="PF20153"/>
    </source>
</evidence>
<evidence type="ECO:0000256" key="1">
    <source>
        <dbReference type="SAM" id="MobiDB-lite"/>
    </source>
</evidence>
<protein>
    <recommendedName>
        <fullName evidence="3">DUF6535 domain-containing protein</fullName>
    </recommendedName>
</protein>
<dbReference type="InParanoid" id="A0A067MMG0"/>
<dbReference type="Pfam" id="PF20153">
    <property type="entry name" value="DUF6535"/>
    <property type="match status" value="1"/>
</dbReference>
<evidence type="ECO:0000313" key="5">
    <source>
        <dbReference type="Proteomes" id="UP000027195"/>
    </source>
</evidence>
<name>A0A067MMG0_BOTB1</name>
<feature type="transmembrane region" description="Helical" evidence="2">
    <location>
        <begin position="84"/>
        <end position="101"/>
    </location>
</feature>
<feature type="transmembrane region" description="Helical" evidence="2">
    <location>
        <begin position="153"/>
        <end position="171"/>
    </location>
</feature>